<name>A0A8H5GWE3_9AGAR</name>
<dbReference type="AlphaFoldDB" id="A0A8H5GWE3"/>
<proteinExistence type="predicted"/>
<sequence length="187" mass="20305">MFPVDPRDFVNQEFLEPGRSVPQKVRFRPSPVSFTPSPLSLPLRDGSLTTRTPDSVLPSYHYGNLTRPSRDRPRMGFLSTVPRDADDKLKAAVAAAAKDGGNFPSESTLLPFSLSCFLPPFLPLRIAIRAGTNRRPDGRYSDGVPAVKPTNVPQGNPASRRADTAWGTWAAAAASSVLTMIWAVMAL</sequence>
<protein>
    <submittedName>
        <fullName evidence="2">Uncharacterized protein</fullName>
    </submittedName>
</protein>
<evidence type="ECO:0000256" key="1">
    <source>
        <dbReference type="SAM" id="MobiDB-lite"/>
    </source>
</evidence>
<dbReference type="Proteomes" id="UP000565441">
    <property type="component" value="Unassembled WGS sequence"/>
</dbReference>
<gene>
    <name evidence="2" type="ORF">D9615_009303</name>
</gene>
<evidence type="ECO:0000313" key="3">
    <source>
        <dbReference type="Proteomes" id="UP000565441"/>
    </source>
</evidence>
<dbReference type="OrthoDB" id="3089at2759"/>
<organism evidence="2 3">
    <name type="scientific">Tricholomella constricta</name>
    <dbReference type="NCBI Taxonomy" id="117010"/>
    <lineage>
        <taxon>Eukaryota</taxon>
        <taxon>Fungi</taxon>
        <taxon>Dikarya</taxon>
        <taxon>Basidiomycota</taxon>
        <taxon>Agaricomycotina</taxon>
        <taxon>Agaricomycetes</taxon>
        <taxon>Agaricomycetidae</taxon>
        <taxon>Agaricales</taxon>
        <taxon>Tricholomatineae</taxon>
        <taxon>Lyophyllaceae</taxon>
        <taxon>Tricholomella</taxon>
    </lineage>
</organism>
<dbReference type="EMBL" id="JAACJP010000043">
    <property type="protein sequence ID" value="KAF5372298.1"/>
    <property type="molecule type" value="Genomic_DNA"/>
</dbReference>
<accession>A0A8H5GWE3</accession>
<comment type="caution">
    <text evidence="2">The sequence shown here is derived from an EMBL/GenBank/DDBJ whole genome shotgun (WGS) entry which is preliminary data.</text>
</comment>
<evidence type="ECO:0000313" key="2">
    <source>
        <dbReference type="EMBL" id="KAF5372298.1"/>
    </source>
</evidence>
<feature type="region of interest" description="Disordered" evidence="1">
    <location>
        <begin position="135"/>
        <end position="161"/>
    </location>
</feature>
<keyword evidence="3" id="KW-1185">Reference proteome</keyword>
<reference evidence="2 3" key="1">
    <citation type="journal article" date="2020" name="ISME J.">
        <title>Uncovering the hidden diversity of litter-decomposition mechanisms in mushroom-forming fungi.</title>
        <authorList>
            <person name="Floudas D."/>
            <person name="Bentzer J."/>
            <person name="Ahren D."/>
            <person name="Johansson T."/>
            <person name="Persson P."/>
            <person name="Tunlid A."/>
        </authorList>
    </citation>
    <scope>NUCLEOTIDE SEQUENCE [LARGE SCALE GENOMIC DNA]</scope>
    <source>
        <strain evidence="2 3">CBS 661.87</strain>
    </source>
</reference>